<dbReference type="Gene3D" id="3.30.450.150">
    <property type="entry name" value="Haem-degrading domain"/>
    <property type="match status" value="1"/>
</dbReference>
<protein>
    <submittedName>
        <fullName evidence="2">Heme-binding protein</fullName>
    </submittedName>
</protein>
<reference evidence="2" key="1">
    <citation type="journal article" date="2021" name="PeerJ">
        <title>Extensive microbial diversity within the chicken gut microbiome revealed by metagenomics and culture.</title>
        <authorList>
            <person name="Gilroy R."/>
            <person name="Ravi A."/>
            <person name="Getino M."/>
            <person name="Pursley I."/>
            <person name="Horton D.L."/>
            <person name="Alikhan N.F."/>
            <person name="Baker D."/>
            <person name="Gharbi K."/>
            <person name="Hall N."/>
            <person name="Watson M."/>
            <person name="Adriaenssens E.M."/>
            <person name="Foster-Nyarko E."/>
            <person name="Jarju S."/>
            <person name="Secka A."/>
            <person name="Antonio M."/>
            <person name="Oren A."/>
            <person name="Chaudhuri R.R."/>
            <person name="La Ragione R."/>
            <person name="Hildebrand F."/>
            <person name="Pallen M.J."/>
        </authorList>
    </citation>
    <scope>NUCLEOTIDE SEQUENCE</scope>
    <source>
        <strain evidence="2">CHK183-5548</strain>
    </source>
</reference>
<dbReference type="PANTHER" id="PTHR28255:SF1">
    <property type="entry name" value="UPF0303 PROTEIN YBR137W"/>
    <property type="match status" value="1"/>
</dbReference>
<dbReference type="Pfam" id="PF03928">
    <property type="entry name" value="HbpS-like"/>
    <property type="match status" value="1"/>
</dbReference>
<organism evidence="2 3">
    <name type="scientific">Candidatus Lachnoclostridium pullistercoris</name>
    <dbReference type="NCBI Taxonomy" id="2838632"/>
    <lineage>
        <taxon>Bacteria</taxon>
        <taxon>Bacillati</taxon>
        <taxon>Bacillota</taxon>
        <taxon>Clostridia</taxon>
        <taxon>Lachnospirales</taxon>
        <taxon>Lachnospiraceae</taxon>
    </lineage>
</organism>
<dbReference type="PANTHER" id="PTHR28255">
    <property type="match status" value="1"/>
</dbReference>
<feature type="region of interest" description="Disordered" evidence="1">
    <location>
        <begin position="181"/>
        <end position="206"/>
    </location>
</feature>
<name>A0A9D2PB31_9FIRM</name>
<feature type="compositionally biased region" description="Basic and acidic residues" evidence="1">
    <location>
        <begin position="1"/>
        <end position="25"/>
    </location>
</feature>
<dbReference type="InterPro" id="IPR010371">
    <property type="entry name" value="YBR137W-like"/>
</dbReference>
<dbReference type="Proteomes" id="UP000823883">
    <property type="component" value="Unassembled WGS sequence"/>
</dbReference>
<evidence type="ECO:0000256" key="1">
    <source>
        <dbReference type="SAM" id="MobiDB-lite"/>
    </source>
</evidence>
<dbReference type="AlphaFoldDB" id="A0A9D2PB31"/>
<dbReference type="InterPro" id="IPR038084">
    <property type="entry name" value="PduO/GlcC-like_sf"/>
</dbReference>
<gene>
    <name evidence="2" type="ORF">IAA04_05440</name>
</gene>
<dbReference type="EMBL" id="DWWL01000036">
    <property type="protein sequence ID" value="HJC47477.1"/>
    <property type="molecule type" value="Genomic_DNA"/>
</dbReference>
<reference evidence="2" key="2">
    <citation type="submission" date="2021-04" db="EMBL/GenBank/DDBJ databases">
        <authorList>
            <person name="Gilroy R."/>
        </authorList>
    </citation>
    <scope>NUCLEOTIDE SEQUENCE</scope>
    <source>
        <strain evidence="2">CHK183-5548</strain>
    </source>
</reference>
<accession>A0A9D2PB31</accession>
<sequence length="206" mass="23455">MAEETEKSEKPEKTEKSGKLEKSGKTEQTGGPSWGAESAALEKWLQFEEFSHRDAWDTAIKILKLYKKMTAGREIKKGIGIRIAVDGTVVFQYLMDGKKDDSWLVRKQNTVERFGHSSMYLWEVNERTHEYENLKTDPRFAVCGGAFPLIIGGEVKGAAAVSGLVHYEDHELVVQALKELKEEKEERHENRNSGNRNDRKSSDEDH</sequence>
<feature type="region of interest" description="Disordered" evidence="1">
    <location>
        <begin position="1"/>
        <end position="36"/>
    </location>
</feature>
<evidence type="ECO:0000313" key="3">
    <source>
        <dbReference type="Proteomes" id="UP000823883"/>
    </source>
</evidence>
<proteinExistence type="predicted"/>
<comment type="caution">
    <text evidence="2">The sequence shown here is derived from an EMBL/GenBank/DDBJ whole genome shotgun (WGS) entry which is preliminary data.</text>
</comment>
<dbReference type="SUPFAM" id="SSF143744">
    <property type="entry name" value="GlcG-like"/>
    <property type="match status" value="1"/>
</dbReference>
<evidence type="ECO:0000313" key="2">
    <source>
        <dbReference type="EMBL" id="HJC47477.1"/>
    </source>
</evidence>
<dbReference type="InterPro" id="IPR005624">
    <property type="entry name" value="PduO/GlcC-like"/>
</dbReference>